<evidence type="ECO:0000256" key="1">
    <source>
        <dbReference type="ARBA" id="ARBA00008791"/>
    </source>
</evidence>
<sequence>MNANAQNKIMVAMDRSEEAQKAVKYVASMVSPENTQVVLLHVLKANPWRLWGLKKDPAFAEDVKNGLADWEKQKKKAMNNAMEQALASLTSQGFSPDNVEFITLEGGEGVARDIIEEAKNGYDAVVVGRTGTSQLKDLVLGSTSMKLVNKLHKIPVWVVGGQPKGSDVLVAMDDSEGCMDGVIRSSGILAGTKGRITLFHALTNKESFHKYLDGYFPPGFEEQWIKSATNAMNKAFAKATDELVSRGVAKDRINTHLIQDIYSASGTIYEQAKKGGYGTIIIGRRGISAVEEFLIGGVSKKVVHLAKEQAVWVMS</sequence>
<dbReference type="InterPro" id="IPR006015">
    <property type="entry name" value="Universal_stress_UspA"/>
</dbReference>
<proteinExistence type="inferred from homology"/>
<feature type="domain" description="UspA" evidence="3">
    <location>
        <begin position="168"/>
        <end position="307"/>
    </location>
</feature>
<dbReference type="PRINTS" id="PR01438">
    <property type="entry name" value="UNVRSLSTRESS"/>
</dbReference>
<dbReference type="PANTHER" id="PTHR46268">
    <property type="entry name" value="STRESS RESPONSE PROTEIN NHAX"/>
    <property type="match status" value="1"/>
</dbReference>
<dbReference type="PANTHER" id="PTHR46268:SF6">
    <property type="entry name" value="UNIVERSAL STRESS PROTEIN UP12"/>
    <property type="match status" value="1"/>
</dbReference>
<reference evidence="4 5" key="1">
    <citation type="submission" date="2013-11" db="EMBL/GenBank/DDBJ databases">
        <title>Metagenomic analysis of a methanogenic consortium involved in long chain n-alkane degradation.</title>
        <authorList>
            <person name="Davidova I.A."/>
            <person name="Callaghan A.V."/>
            <person name="Wawrik B."/>
            <person name="Pruitt S."/>
            <person name="Marks C."/>
            <person name="Duncan K.E."/>
            <person name="Suflita J.M."/>
        </authorList>
    </citation>
    <scope>NUCLEOTIDE SEQUENCE [LARGE SCALE GENOMIC DNA]</scope>
    <source>
        <strain evidence="4 5">SPR</strain>
    </source>
</reference>
<dbReference type="InterPro" id="IPR006016">
    <property type="entry name" value="UspA"/>
</dbReference>
<dbReference type="Proteomes" id="UP000032233">
    <property type="component" value="Unassembled WGS sequence"/>
</dbReference>
<dbReference type="SUPFAM" id="SSF52402">
    <property type="entry name" value="Adenine nucleotide alpha hydrolases-like"/>
    <property type="match status" value="2"/>
</dbReference>
<dbReference type="Gene3D" id="3.40.50.620">
    <property type="entry name" value="HUPs"/>
    <property type="match status" value="2"/>
</dbReference>
<dbReference type="EMBL" id="AZAC01000014">
    <property type="protein sequence ID" value="KIX13909.1"/>
    <property type="molecule type" value="Genomic_DNA"/>
</dbReference>
<dbReference type="STRING" id="1429043.X474_12050"/>
<evidence type="ECO:0000313" key="5">
    <source>
        <dbReference type="Proteomes" id="UP000032233"/>
    </source>
</evidence>
<gene>
    <name evidence="4" type="ORF">X474_12050</name>
</gene>
<keyword evidence="5" id="KW-1185">Reference proteome</keyword>
<dbReference type="CDD" id="cd00293">
    <property type="entry name" value="USP-like"/>
    <property type="match status" value="2"/>
</dbReference>
<dbReference type="InParanoid" id="A0A0D2J6V7"/>
<dbReference type="RefSeq" id="WP_044348793.1">
    <property type="nucleotide sequence ID" value="NZ_AZAC01000014.1"/>
</dbReference>
<feature type="domain" description="UspA" evidence="3">
    <location>
        <begin position="8"/>
        <end position="159"/>
    </location>
</feature>
<dbReference type="InterPro" id="IPR014729">
    <property type="entry name" value="Rossmann-like_a/b/a_fold"/>
</dbReference>
<organism evidence="4 5">
    <name type="scientific">Dethiosulfatarculus sandiegensis</name>
    <dbReference type="NCBI Taxonomy" id="1429043"/>
    <lineage>
        <taxon>Bacteria</taxon>
        <taxon>Pseudomonadati</taxon>
        <taxon>Thermodesulfobacteriota</taxon>
        <taxon>Desulfarculia</taxon>
        <taxon>Desulfarculales</taxon>
        <taxon>Desulfarculaceae</taxon>
        <taxon>Dethiosulfatarculus</taxon>
    </lineage>
</organism>
<name>A0A0D2J6V7_9BACT</name>
<evidence type="ECO:0000313" key="4">
    <source>
        <dbReference type="EMBL" id="KIX13909.1"/>
    </source>
</evidence>
<comment type="caution">
    <text evidence="4">The sequence shown here is derived from an EMBL/GenBank/DDBJ whole genome shotgun (WGS) entry which is preliminary data.</text>
</comment>
<comment type="similarity">
    <text evidence="1">Belongs to the universal stress protein A family.</text>
</comment>
<keyword evidence="2" id="KW-0175">Coiled coil</keyword>
<dbReference type="OrthoDB" id="5430193at2"/>
<feature type="coiled-coil region" evidence="2">
    <location>
        <begin position="60"/>
        <end position="92"/>
    </location>
</feature>
<evidence type="ECO:0000256" key="2">
    <source>
        <dbReference type="SAM" id="Coils"/>
    </source>
</evidence>
<evidence type="ECO:0000259" key="3">
    <source>
        <dbReference type="Pfam" id="PF00582"/>
    </source>
</evidence>
<accession>A0A0D2J6V7</accession>
<dbReference type="AlphaFoldDB" id="A0A0D2J6V7"/>
<protein>
    <recommendedName>
        <fullName evidence="3">UspA domain-containing protein</fullName>
    </recommendedName>
</protein>
<dbReference type="Pfam" id="PF00582">
    <property type="entry name" value="Usp"/>
    <property type="match status" value="2"/>
</dbReference>